<evidence type="ECO:0000256" key="5">
    <source>
        <dbReference type="ARBA" id="ARBA00022763"/>
    </source>
</evidence>
<organism evidence="19 20">
    <name type="scientific">Oerskovia jenensis</name>
    <dbReference type="NCBI Taxonomy" id="162169"/>
    <lineage>
        <taxon>Bacteria</taxon>
        <taxon>Bacillati</taxon>
        <taxon>Actinomycetota</taxon>
        <taxon>Actinomycetes</taxon>
        <taxon>Micrococcales</taxon>
        <taxon>Cellulomonadaceae</taxon>
        <taxon>Oerskovia</taxon>
    </lineage>
</organism>
<feature type="domain" description="Helicase ATP-binding" evidence="17">
    <location>
        <begin position="35"/>
        <end position="198"/>
    </location>
</feature>
<keyword evidence="9 12" id="KW-0234">DNA repair</keyword>
<dbReference type="HAMAP" id="MF_00204">
    <property type="entry name" value="UvrB"/>
    <property type="match status" value="1"/>
</dbReference>
<dbReference type="InterPro" id="IPR014001">
    <property type="entry name" value="Helicase_ATP-bd"/>
</dbReference>
<comment type="subunit">
    <text evidence="10 12 13">Forms a heterotetramer with UvrA during the search for lesions. Interacts with UvrC in an incision complex.</text>
</comment>
<dbReference type="InterPro" id="IPR001650">
    <property type="entry name" value="Helicase_C-like"/>
</dbReference>
<evidence type="ECO:0000256" key="15">
    <source>
        <dbReference type="SAM" id="MobiDB-lite"/>
    </source>
</evidence>
<dbReference type="InterPro" id="IPR024759">
    <property type="entry name" value="UvrB_YAD/RRR_dom"/>
</dbReference>
<dbReference type="Proteomes" id="UP000698059">
    <property type="component" value="Unassembled WGS sequence"/>
</dbReference>
<gene>
    <name evidence="12" type="primary">uvrB</name>
    <name evidence="19" type="ORF">JOD49_000372</name>
</gene>
<dbReference type="Pfam" id="PF02151">
    <property type="entry name" value="UVR"/>
    <property type="match status" value="1"/>
</dbReference>
<proteinExistence type="inferred from homology"/>
<dbReference type="EMBL" id="JAFBBO010000001">
    <property type="protein sequence ID" value="MBM7477452.1"/>
    <property type="molecule type" value="Genomic_DNA"/>
</dbReference>
<evidence type="ECO:0000256" key="12">
    <source>
        <dbReference type="HAMAP-Rule" id="MF_00204"/>
    </source>
</evidence>
<dbReference type="Gene3D" id="3.40.50.300">
    <property type="entry name" value="P-loop containing nucleotide triphosphate hydrolases"/>
    <property type="match status" value="3"/>
</dbReference>
<evidence type="ECO:0000256" key="14">
    <source>
        <dbReference type="SAM" id="Coils"/>
    </source>
</evidence>
<dbReference type="InterPro" id="IPR041471">
    <property type="entry name" value="UvrB_inter"/>
</dbReference>
<evidence type="ECO:0000256" key="13">
    <source>
        <dbReference type="RuleBase" id="RU003587"/>
    </source>
</evidence>
<dbReference type="Pfam" id="PF00271">
    <property type="entry name" value="Helicase_C"/>
    <property type="match status" value="1"/>
</dbReference>
<dbReference type="NCBIfam" id="TIGR00631">
    <property type="entry name" value="uvrb"/>
    <property type="match status" value="1"/>
</dbReference>
<evidence type="ECO:0000259" key="16">
    <source>
        <dbReference type="PROSITE" id="PS50151"/>
    </source>
</evidence>
<evidence type="ECO:0000256" key="8">
    <source>
        <dbReference type="ARBA" id="ARBA00022881"/>
    </source>
</evidence>
<keyword evidence="8 12" id="KW-0267">Excision nuclease</keyword>
<evidence type="ECO:0000256" key="2">
    <source>
        <dbReference type="ARBA" id="ARBA00008533"/>
    </source>
</evidence>
<dbReference type="InterPro" id="IPR004807">
    <property type="entry name" value="UvrB"/>
</dbReference>
<accession>A0ABS2LAV1</accession>
<dbReference type="RefSeq" id="WP_205305737.1">
    <property type="nucleotide sequence ID" value="NZ_BAAAVF010000024.1"/>
</dbReference>
<feature type="binding site" evidence="12">
    <location>
        <begin position="48"/>
        <end position="55"/>
    </location>
    <ligand>
        <name>ATP</name>
        <dbReference type="ChEBI" id="CHEBI:30616"/>
    </ligand>
</feature>
<keyword evidence="4 12" id="KW-0547">Nucleotide-binding</keyword>
<reference evidence="19 20" key="1">
    <citation type="submission" date="2021-01" db="EMBL/GenBank/DDBJ databases">
        <title>Sequencing the genomes of 1000 actinobacteria strains.</title>
        <authorList>
            <person name="Klenk H.-P."/>
        </authorList>
    </citation>
    <scope>NUCLEOTIDE SEQUENCE [LARGE SCALE GENOMIC DNA]</scope>
    <source>
        <strain evidence="19 20">DSM 46000</strain>
    </source>
</reference>
<dbReference type="InterPro" id="IPR001943">
    <property type="entry name" value="UVR_dom"/>
</dbReference>
<comment type="similarity">
    <text evidence="2 12 13">Belongs to the UvrB family.</text>
</comment>
<keyword evidence="7 12" id="KW-0067">ATP-binding</keyword>
<keyword evidence="5 12" id="KW-0227">DNA damage</keyword>
<dbReference type="InterPro" id="IPR036876">
    <property type="entry name" value="UVR_dom_sf"/>
</dbReference>
<evidence type="ECO:0000313" key="20">
    <source>
        <dbReference type="Proteomes" id="UP000698059"/>
    </source>
</evidence>
<evidence type="ECO:0000256" key="1">
    <source>
        <dbReference type="ARBA" id="ARBA00004496"/>
    </source>
</evidence>
<feature type="domain" description="UVR" evidence="16">
    <location>
        <begin position="655"/>
        <end position="690"/>
    </location>
</feature>
<name>A0ABS2LAV1_9CELL</name>
<dbReference type="PROSITE" id="PS50151">
    <property type="entry name" value="UVR"/>
    <property type="match status" value="1"/>
</dbReference>
<dbReference type="SMART" id="SM00490">
    <property type="entry name" value="HELICc"/>
    <property type="match status" value="1"/>
</dbReference>
<protein>
    <recommendedName>
        <fullName evidence="11 12">UvrABC system protein B</fullName>
        <shortName evidence="12">Protein UvrB</shortName>
    </recommendedName>
    <alternativeName>
        <fullName evidence="12">Excinuclease ABC subunit B</fullName>
    </alternativeName>
</protein>
<dbReference type="Pfam" id="PF17757">
    <property type="entry name" value="UvrB_inter"/>
    <property type="match status" value="1"/>
</dbReference>
<dbReference type="SUPFAM" id="SSF46600">
    <property type="entry name" value="C-terminal UvrC-binding domain of UvrB"/>
    <property type="match status" value="1"/>
</dbReference>
<dbReference type="PANTHER" id="PTHR24029:SF0">
    <property type="entry name" value="UVRABC SYSTEM PROTEIN B"/>
    <property type="match status" value="1"/>
</dbReference>
<keyword evidence="6 12" id="KW-0228">DNA excision</keyword>
<keyword evidence="14" id="KW-0175">Coiled coil</keyword>
<dbReference type="NCBIfam" id="NF003673">
    <property type="entry name" value="PRK05298.1"/>
    <property type="match status" value="1"/>
</dbReference>
<evidence type="ECO:0000259" key="17">
    <source>
        <dbReference type="PROSITE" id="PS51192"/>
    </source>
</evidence>
<comment type="domain">
    <text evidence="12">The beta-hairpin motif is involved in DNA binding.</text>
</comment>
<dbReference type="CDD" id="cd18790">
    <property type="entry name" value="SF2_C_UvrB"/>
    <property type="match status" value="1"/>
</dbReference>
<evidence type="ECO:0000256" key="11">
    <source>
        <dbReference type="ARBA" id="ARBA00029504"/>
    </source>
</evidence>
<keyword evidence="3 12" id="KW-0963">Cytoplasm</keyword>
<evidence type="ECO:0000256" key="6">
    <source>
        <dbReference type="ARBA" id="ARBA00022769"/>
    </source>
</evidence>
<keyword evidence="12 13" id="KW-0742">SOS response</keyword>
<evidence type="ECO:0000256" key="4">
    <source>
        <dbReference type="ARBA" id="ARBA00022741"/>
    </source>
</evidence>
<dbReference type="Pfam" id="PF04851">
    <property type="entry name" value="ResIII"/>
    <property type="match status" value="1"/>
</dbReference>
<dbReference type="PROSITE" id="PS51194">
    <property type="entry name" value="HELICASE_CTER"/>
    <property type="match status" value="1"/>
</dbReference>
<dbReference type="Gene3D" id="4.10.860.10">
    <property type="entry name" value="UVR domain"/>
    <property type="match status" value="1"/>
</dbReference>
<dbReference type="InterPro" id="IPR006935">
    <property type="entry name" value="Helicase/UvrB_N"/>
</dbReference>
<comment type="subcellular location">
    <subcellularLocation>
        <location evidence="1 12 13">Cytoplasm</location>
    </subcellularLocation>
</comment>
<dbReference type="InterPro" id="IPR027417">
    <property type="entry name" value="P-loop_NTPase"/>
</dbReference>
<feature type="short sequence motif" description="Beta-hairpin" evidence="12">
    <location>
        <begin position="101"/>
        <end position="124"/>
    </location>
</feature>
<feature type="region of interest" description="Disordered" evidence="15">
    <location>
        <begin position="621"/>
        <end position="640"/>
    </location>
</feature>
<evidence type="ECO:0000259" key="18">
    <source>
        <dbReference type="PROSITE" id="PS51194"/>
    </source>
</evidence>
<dbReference type="PROSITE" id="PS51192">
    <property type="entry name" value="HELICASE_ATP_BIND_1"/>
    <property type="match status" value="1"/>
</dbReference>
<evidence type="ECO:0000256" key="9">
    <source>
        <dbReference type="ARBA" id="ARBA00023204"/>
    </source>
</evidence>
<comment type="function">
    <text evidence="12">The UvrABC repair system catalyzes the recognition and processing of DNA lesions. A damage recognition complex composed of 2 UvrA and 2 UvrB subunits scans DNA for abnormalities. Upon binding of the UvrA(2)B(2) complex to a putative damaged site, the DNA wraps around one UvrB monomer. DNA wrap is dependent on ATP binding by UvrB and probably causes local melting of the DNA helix, facilitating insertion of UvrB beta-hairpin between the DNA strands. Then UvrB probes one DNA strand for the presence of a lesion. If a lesion is found the UvrA subunits dissociate and the UvrB-DNA preincision complex is formed. This complex is subsequently bound by UvrC and the second UvrB is released. If no lesion is found, the DNA wraps around the other UvrB subunit that will check the other stand for damage.</text>
</comment>
<comment type="caution">
    <text evidence="19">The sequence shown here is derived from an EMBL/GenBank/DDBJ whole genome shotgun (WGS) entry which is preliminary data.</text>
</comment>
<dbReference type="SUPFAM" id="SSF52540">
    <property type="entry name" value="P-loop containing nucleoside triphosphate hydrolases"/>
    <property type="match status" value="2"/>
</dbReference>
<dbReference type="PANTHER" id="PTHR24029">
    <property type="entry name" value="UVRABC SYSTEM PROTEIN B"/>
    <property type="match status" value="1"/>
</dbReference>
<keyword evidence="20" id="KW-1185">Reference proteome</keyword>
<evidence type="ECO:0000256" key="10">
    <source>
        <dbReference type="ARBA" id="ARBA00026033"/>
    </source>
</evidence>
<dbReference type="SMART" id="SM00487">
    <property type="entry name" value="DEXDc"/>
    <property type="match status" value="1"/>
</dbReference>
<feature type="domain" description="Helicase C-terminal" evidence="18">
    <location>
        <begin position="438"/>
        <end position="600"/>
    </location>
</feature>
<feature type="coiled-coil region" evidence="14">
    <location>
        <begin position="265"/>
        <end position="299"/>
    </location>
</feature>
<evidence type="ECO:0000256" key="3">
    <source>
        <dbReference type="ARBA" id="ARBA00022490"/>
    </source>
</evidence>
<evidence type="ECO:0000256" key="7">
    <source>
        <dbReference type="ARBA" id="ARBA00022840"/>
    </source>
</evidence>
<dbReference type="Pfam" id="PF12344">
    <property type="entry name" value="UvrB"/>
    <property type="match status" value="1"/>
</dbReference>
<sequence>MRPVTDLQRTVAPFEVISDYTPSGDQPTAIAELSQRLRAGEKDVVLLGATGTGKSATTAWLIEELQRPTLVMAPNKTLAAQLATEFRELLPNNAVEYFVSYYDYYQPEAYIAQTDTYIEKDSSINDEVERLRHSATSSLLTRRDVVVVASVSCIYGLGTPQEYVDRMVRLDVGDQVERDVLLRQFVTMQYTRNDLAFTRGTFRVRGDTVEIIPVYEELAIRIEFFGDEIEAIHLLHPLTGDVVRSETSVNLFPATHYVAGPERMERAITSIESELEQRLAELERQNKLLEAQRLRMRTTYDIEMMRQIGSCSGIENYSRHIDGREPGTAPHTLLDYFPEDFLLVIDESHVTVPQIGAMFEGDMSRKRNLVDHGFRLPSAMDNRPLRWEEFVERIGQTVYLSATPGKYELSMSDGVVEQIIRPTGLVDPEIVVKPTSGQIDDLLHEIRERVERNERVLVTTLTKKMSEDLTDYFLERDVRVRYLHSEVDTLRRVELLRELRLGEYDVLVGINLLREGLDLPEVSLVAILDADKEGFLRSGTSLIQTIGRAARNVSGQVHMYADKITPAMAQAIEETTRRREKQVAYNLEHGVDPTPLRKKIADVTDMLAREDIDTQELLAGGYRQPGKGRAPVPGGPKEGATTANRLAGVAAGELADLIQELSDQMHAAAAELQFELAARLRDEISGLKKELRQMQSATA</sequence>
<evidence type="ECO:0000313" key="19">
    <source>
        <dbReference type="EMBL" id="MBM7477452.1"/>
    </source>
</evidence>
<dbReference type="CDD" id="cd17916">
    <property type="entry name" value="DEXHc_UvrB"/>
    <property type="match status" value="1"/>
</dbReference>